<keyword evidence="7" id="KW-1185">Reference proteome</keyword>
<dbReference type="PROSITE" id="PS01180">
    <property type="entry name" value="CUB"/>
    <property type="match status" value="4"/>
</dbReference>
<evidence type="ECO:0000313" key="6">
    <source>
        <dbReference type="EMBL" id="GIY38411.1"/>
    </source>
</evidence>
<dbReference type="CDD" id="cd00041">
    <property type="entry name" value="CUB"/>
    <property type="match status" value="2"/>
</dbReference>
<dbReference type="FunFam" id="2.60.120.290:FF:000055">
    <property type="entry name" value="Dorsal-ventral patterning protein tolloid"/>
    <property type="match status" value="1"/>
</dbReference>
<dbReference type="PANTHER" id="PTHR47537">
    <property type="entry name" value="CUBILIN"/>
    <property type="match status" value="1"/>
</dbReference>
<organism evidence="6 7">
    <name type="scientific">Caerostris darwini</name>
    <dbReference type="NCBI Taxonomy" id="1538125"/>
    <lineage>
        <taxon>Eukaryota</taxon>
        <taxon>Metazoa</taxon>
        <taxon>Ecdysozoa</taxon>
        <taxon>Arthropoda</taxon>
        <taxon>Chelicerata</taxon>
        <taxon>Arachnida</taxon>
        <taxon>Araneae</taxon>
        <taxon>Araneomorphae</taxon>
        <taxon>Entelegynae</taxon>
        <taxon>Araneoidea</taxon>
        <taxon>Araneidae</taxon>
        <taxon>Caerostris</taxon>
    </lineage>
</organism>
<dbReference type="EMBL" id="BPLQ01008607">
    <property type="protein sequence ID" value="GIY38411.1"/>
    <property type="molecule type" value="Genomic_DNA"/>
</dbReference>
<dbReference type="Gene3D" id="2.60.120.290">
    <property type="entry name" value="Spermadhesin, CUB domain"/>
    <property type="match status" value="3"/>
</dbReference>
<feature type="chain" id="PRO_5043697085" description="CUB domain-containing protein" evidence="4">
    <location>
        <begin position="21"/>
        <end position="818"/>
    </location>
</feature>
<feature type="disulfide bond" evidence="2">
    <location>
        <begin position="337"/>
        <end position="364"/>
    </location>
</feature>
<keyword evidence="3" id="KW-0472">Membrane</keyword>
<keyword evidence="4" id="KW-0732">Signal</keyword>
<evidence type="ECO:0000313" key="7">
    <source>
        <dbReference type="Proteomes" id="UP001054837"/>
    </source>
</evidence>
<reference evidence="6 7" key="1">
    <citation type="submission" date="2021-06" db="EMBL/GenBank/DDBJ databases">
        <title>Caerostris darwini draft genome.</title>
        <authorList>
            <person name="Kono N."/>
            <person name="Arakawa K."/>
        </authorList>
    </citation>
    <scope>NUCLEOTIDE SEQUENCE [LARGE SCALE GENOMIC DNA]</scope>
</reference>
<keyword evidence="3" id="KW-0812">Transmembrane</keyword>
<comment type="caution">
    <text evidence="2">Lacks conserved residue(s) required for the propagation of feature annotation.</text>
</comment>
<feature type="signal peptide" evidence="4">
    <location>
        <begin position="1"/>
        <end position="20"/>
    </location>
</feature>
<evidence type="ECO:0000256" key="3">
    <source>
        <dbReference type="SAM" id="Phobius"/>
    </source>
</evidence>
<evidence type="ECO:0000256" key="1">
    <source>
        <dbReference type="ARBA" id="ARBA00023157"/>
    </source>
</evidence>
<accession>A0AAV4SZG5</accession>
<gene>
    <name evidence="6" type="ORF">CDAR_367641</name>
</gene>
<dbReference type="GO" id="GO:0005886">
    <property type="term" value="C:plasma membrane"/>
    <property type="evidence" value="ECO:0007669"/>
    <property type="project" value="TreeGrafter"/>
</dbReference>
<dbReference type="SMART" id="SM00042">
    <property type="entry name" value="CUB"/>
    <property type="match status" value="3"/>
</dbReference>
<dbReference type="Proteomes" id="UP001054837">
    <property type="component" value="Unassembled WGS sequence"/>
</dbReference>
<feature type="domain" description="CUB" evidence="5">
    <location>
        <begin position="604"/>
        <end position="664"/>
    </location>
</feature>
<dbReference type="InterPro" id="IPR035914">
    <property type="entry name" value="Sperma_CUB_dom_sf"/>
</dbReference>
<evidence type="ECO:0000256" key="2">
    <source>
        <dbReference type="PROSITE-ProRule" id="PRU00059"/>
    </source>
</evidence>
<keyword evidence="1 2" id="KW-1015">Disulfide bond</keyword>
<proteinExistence type="predicted"/>
<feature type="domain" description="CUB" evidence="5">
    <location>
        <begin position="34"/>
        <end position="160"/>
    </location>
</feature>
<dbReference type="InterPro" id="IPR000859">
    <property type="entry name" value="CUB_dom"/>
</dbReference>
<evidence type="ECO:0000256" key="4">
    <source>
        <dbReference type="SAM" id="SignalP"/>
    </source>
</evidence>
<evidence type="ECO:0000259" key="5">
    <source>
        <dbReference type="PROSITE" id="PS01180"/>
    </source>
</evidence>
<feature type="transmembrane region" description="Helical" evidence="3">
    <location>
        <begin position="784"/>
        <end position="808"/>
    </location>
</feature>
<dbReference type="InterPro" id="IPR053207">
    <property type="entry name" value="Non-NMDA_GluR_Accessory"/>
</dbReference>
<feature type="domain" description="CUB" evidence="5">
    <location>
        <begin position="187"/>
        <end position="321"/>
    </location>
</feature>
<comment type="caution">
    <text evidence="6">The sequence shown here is derived from an EMBL/GenBank/DDBJ whole genome shotgun (WGS) entry which is preliminary data.</text>
</comment>
<dbReference type="Pfam" id="PF00431">
    <property type="entry name" value="CUB"/>
    <property type="match status" value="3"/>
</dbReference>
<keyword evidence="3" id="KW-1133">Transmembrane helix</keyword>
<sequence>MDPFLMLLVLLLSLIDEGCTVPDMNHRTGDSDHCNKTVDIYQAVSSPPVTELNRGKPLHCSYKIRVRPVRDDWVVFVRFTRLRVGQPNANRSQCIGGYVQIVDGYKDSNFSNRDSPGHYCGDIDSPKTFISETPQVKIIFHADSYGSDTFLQFDANVEKQGEVHARYGQFPHLYPHRRGAPVPGSYCDRTFHECAPSRCFVQSPGFPGIYPRNLHCRYHVSVRQYLVGLDLTAFDVDGLRCDNLLMCFPRPISKNAENCPYDIVKVYDGSSDDSPLIVSLCGRGRLKSNIIASGPDILVEFITSNAGPLLNTGFHFKADSIIDPDTSEPLQLRNNSCFVERYLPENKESTFSNLRSWYPPNTTCAYRFYTTPEDVIRLDFLLFRIERFTMCEESVKLYDASEPSPTKIITKLCDMNKAQAVYESTGHYLYVEFVSSKGSLDGSSISYEFQVKSVGASSLESGHACNRIMDHDGELVLPLHELNSTSQPVTCNYTLDASSLMHGRVNLTLEVPFEKMTNTCLECKTESVVLEITGATVDDTSLCMCHMSRKRTVTITSMISIMVVTLRSNPVVGEPKVLSTPSNSKNSINKDITGSFTFFSDSRCGPEVLKLDLQGSITFPSFQDGSLPGPVHCLWQVPLLPGKDAGFRLENFIGNNCSSDYLKVNHVLLCPTLAEHSFVVQREEIKSSHVLLDLRASEATEVNFTLWWTQLRVLPTPSTASDYSLMSLGKECEFLCAASMTCIRKELVCNGIPNCPRSKDAPLKMYTPDEEPSMCSAGRHNLQLHWWVIGFGLGICVCILIGLVYSVFRRCQNHRERF</sequence>
<dbReference type="PANTHER" id="PTHR47537:SF1">
    <property type="entry name" value="CUB DOMAIN-CONTAINING PROTEIN"/>
    <property type="match status" value="1"/>
</dbReference>
<protein>
    <recommendedName>
        <fullName evidence="5">CUB domain-containing protein</fullName>
    </recommendedName>
</protein>
<dbReference type="AlphaFoldDB" id="A0AAV4SZG5"/>
<feature type="domain" description="CUB" evidence="5">
    <location>
        <begin position="337"/>
        <end position="456"/>
    </location>
</feature>
<name>A0AAV4SZG5_9ARAC</name>
<dbReference type="SUPFAM" id="SSF49854">
    <property type="entry name" value="Spermadhesin, CUB domain"/>
    <property type="match status" value="3"/>
</dbReference>